<feature type="compositionally biased region" description="Polar residues" evidence="1">
    <location>
        <begin position="17"/>
        <end position="26"/>
    </location>
</feature>
<evidence type="ECO:0000256" key="1">
    <source>
        <dbReference type="SAM" id="MobiDB-lite"/>
    </source>
</evidence>
<dbReference type="InterPro" id="IPR019657">
    <property type="entry name" value="ComFB"/>
</dbReference>
<organism evidence="2 3">
    <name type="scientific">Clostridium porci</name>
    <dbReference type="NCBI Taxonomy" id="2605778"/>
    <lineage>
        <taxon>Bacteria</taxon>
        <taxon>Bacillati</taxon>
        <taxon>Bacillota</taxon>
        <taxon>Clostridia</taxon>
        <taxon>Eubacteriales</taxon>
        <taxon>Clostridiaceae</taxon>
        <taxon>Clostridium</taxon>
    </lineage>
</organism>
<dbReference type="EMBL" id="VUMD01000010">
    <property type="protein sequence ID" value="MSS37359.1"/>
    <property type="molecule type" value="Genomic_DNA"/>
</dbReference>
<evidence type="ECO:0000313" key="2">
    <source>
        <dbReference type="EMBL" id="MSS37359.1"/>
    </source>
</evidence>
<reference evidence="2 3" key="1">
    <citation type="submission" date="2019-08" db="EMBL/GenBank/DDBJ databases">
        <title>In-depth cultivation of the pig gut microbiome towards novel bacterial diversity and tailored functional studies.</title>
        <authorList>
            <person name="Wylensek D."/>
            <person name="Hitch T.C.A."/>
            <person name="Clavel T."/>
        </authorList>
    </citation>
    <scope>NUCLEOTIDE SEQUENCE [LARGE SCALE GENOMIC DNA]</scope>
    <source>
        <strain evidence="2 3">WCA-389-WT-23D1</strain>
    </source>
</reference>
<comment type="caution">
    <text evidence="2">The sequence shown here is derived from an EMBL/GenBank/DDBJ whole genome shotgun (WGS) entry which is preliminary data.</text>
</comment>
<gene>
    <name evidence="2" type="ORF">FYJ39_12425</name>
</gene>
<keyword evidence="3" id="KW-1185">Reference proteome</keyword>
<accession>A0A7X2TCV8</accession>
<evidence type="ECO:0000313" key="3">
    <source>
        <dbReference type="Proteomes" id="UP000429958"/>
    </source>
</evidence>
<dbReference type="Pfam" id="PF10719">
    <property type="entry name" value="ComFB"/>
    <property type="match status" value="1"/>
</dbReference>
<dbReference type="RefSeq" id="WP_154472787.1">
    <property type="nucleotide sequence ID" value="NZ_DBEWUL010000125.1"/>
</dbReference>
<evidence type="ECO:0008006" key="4">
    <source>
        <dbReference type="Google" id="ProtNLM"/>
    </source>
</evidence>
<dbReference type="Proteomes" id="UP000429958">
    <property type="component" value="Unassembled WGS sequence"/>
</dbReference>
<proteinExistence type="predicted"/>
<feature type="region of interest" description="Disordered" evidence="1">
    <location>
        <begin position="1"/>
        <end position="56"/>
    </location>
</feature>
<sequence length="198" mass="22253">MAKKTNKTSHILDLITNGPSGESSGAQKPDIPASDKGREQITRATSSKKVTVVDETSRNDHLSGEILSSLTEELKGELKNTGRTPCLDPVPDCYFNQGLSAKEYTFVNIMERLLLRQDLDSYFKEYQVCTCKRCRADVYALTLSNLPAKYVVVSRDSLSLLLGYYENQFKIRIMTELIKACITIRDTPRHSLKTPELV</sequence>
<name>A0A7X2TCV8_9CLOT</name>
<dbReference type="AlphaFoldDB" id="A0A7X2TCV8"/>
<protein>
    <recommendedName>
        <fullName evidence="4">Late competence development protein ComFB</fullName>
    </recommendedName>
</protein>